<dbReference type="PANTHER" id="PTHR43537:SF24">
    <property type="entry name" value="GLUCONATE OPERON TRANSCRIPTIONAL REPRESSOR"/>
    <property type="match status" value="1"/>
</dbReference>
<dbReference type="Pfam" id="PF07729">
    <property type="entry name" value="FCD"/>
    <property type="match status" value="1"/>
</dbReference>
<dbReference type="Pfam" id="PF00392">
    <property type="entry name" value="GntR"/>
    <property type="match status" value="1"/>
</dbReference>
<dbReference type="InterPro" id="IPR036388">
    <property type="entry name" value="WH-like_DNA-bd_sf"/>
</dbReference>
<evidence type="ECO:0000256" key="1">
    <source>
        <dbReference type="ARBA" id="ARBA00023015"/>
    </source>
</evidence>
<dbReference type="PANTHER" id="PTHR43537">
    <property type="entry name" value="TRANSCRIPTIONAL REGULATOR, GNTR FAMILY"/>
    <property type="match status" value="1"/>
</dbReference>
<dbReference type="GO" id="GO:0003677">
    <property type="term" value="F:DNA binding"/>
    <property type="evidence" value="ECO:0007669"/>
    <property type="project" value="UniProtKB-KW"/>
</dbReference>
<dbReference type="InterPro" id="IPR008920">
    <property type="entry name" value="TF_FadR/GntR_C"/>
</dbReference>
<dbReference type="AlphaFoldDB" id="A0A9X3TYQ4"/>
<dbReference type="InterPro" id="IPR000524">
    <property type="entry name" value="Tscrpt_reg_HTH_GntR"/>
</dbReference>
<keyword evidence="2" id="KW-0238">DNA-binding</keyword>
<dbReference type="SUPFAM" id="SSF48008">
    <property type="entry name" value="GntR ligand-binding domain-like"/>
    <property type="match status" value="1"/>
</dbReference>
<dbReference type="GO" id="GO:0003700">
    <property type="term" value="F:DNA-binding transcription factor activity"/>
    <property type="evidence" value="ECO:0007669"/>
    <property type="project" value="InterPro"/>
</dbReference>
<evidence type="ECO:0000259" key="4">
    <source>
        <dbReference type="PROSITE" id="PS50949"/>
    </source>
</evidence>
<dbReference type="RefSeq" id="WP_274943874.1">
    <property type="nucleotide sequence ID" value="NZ_JANWOI010000003.1"/>
</dbReference>
<dbReference type="EMBL" id="JANWOI010000003">
    <property type="protein sequence ID" value="MDA5194170.1"/>
    <property type="molecule type" value="Genomic_DNA"/>
</dbReference>
<reference evidence="5" key="1">
    <citation type="submission" date="2022-08" db="EMBL/GenBank/DDBJ databases">
        <authorList>
            <person name="Vandamme P."/>
            <person name="Hettiarachchi A."/>
            <person name="Peeters C."/>
            <person name="Cnockaert M."/>
            <person name="Carlier A."/>
        </authorList>
    </citation>
    <scope>NUCLEOTIDE SEQUENCE</scope>
    <source>
        <strain evidence="5">LMG 31809</strain>
    </source>
</reference>
<keyword evidence="6" id="KW-1185">Reference proteome</keyword>
<dbReference type="CDD" id="cd07377">
    <property type="entry name" value="WHTH_GntR"/>
    <property type="match status" value="1"/>
</dbReference>
<dbReference type="SMART" id="SM00895">
    <property type="entry name" value="FCD"/>
    <property type="match status" value="1"/>
</dbReference>
<name>A0A9X3TYQ4_9PROT</name>
<dbReference type="InterPro" id="IPR036390">
    <property type="entry name" value="WH_DNA-bd_sf"/>
</dbReference>
<organism evidence="5 6">
    <name type="scientific">Govanella unica</name>
    <dbReference type="NCBI Taxonomy" id="2975056"/>
    <lineage>
        <taxon>Bacteria</taxon>
        <taxon>Pseudomonadati</taxon>
        <taxon>Pseudomonadota</taxon>
        <taxon>Alphaproteobacteria</taxon>
        <taxon>Emcibacterales</taxon>
        <taxon>Govanellaceae</taxon>
        <taxon>Govanella</taxon>
    </lineage>
</organism>
<evidence type="ECO:0000313" key="6">
    <source>
        <dbReference type="Proteomes" id="UP001141619"/>
    </source>
</evidence>
<keyword evidence="3" id="KW-0804">Transcription</keyword>
<comment type="caution">
    <text evidence="5">The sequence shown here is derived from an EMBL/GenBank/DDBJ whole genome shotgun (WGS) entry which is preliminary data.</text>
</comment>
<feature type="domain" description="HTH gntR-type" evidence="4">
    <location>
        <begin position="2"/>
        <end position="69"/>
    </location>
</feature>
<keyword evidence="1" id="KW-0805">Transcription regulation</keyword>
<accession>A0A9X3TYQ4</accession>
<dbReference type="PROSITE" id="PS50949">
    <property type="entry name" value="HTH_GNTR"/>
    <property type="match status" value="1"/>
</dbReference>
<reference evidence="5" key="2">
    <citation type="journal article" date="2023" name="Syst. Appl. Microbiol.">
        <title>Govania unica gen. nov., sp. nov., a rare biosphere bacterium that represents a novel family in the class Alphaproteobacteria.</title>
        <authorList>
            <person name="Vandamme P."/>
            <person name="Peeters C."/>
            <person name="Hettiarachchi A."/>
            <person name="Cnockaert M."/>
            <person name="Carlier A."/>
        </authorList>
    </citation>
    <scope>NUCLEOTIDE SEQUENCE</scope>
    <source>
        <strain evidence="5">LMG 31809</strain>
    </source>
</reference>
<dbReference type="Gene3D" id="1.20.120.530">
    <property type="entry name" value="GntR ligand-binding domain-like"/>
    <property type="match status" value="1"/>
</dbReference>
<protein>
    <submittedName>
        <fullName evidence="5">GntR family transcriptional regulator</fullName>
    </submittedName>
</protein>
<gene>
    <name evidence="5" type="ORF">NYP16_09430</name>
</gene>
<dbReference type="SMART" id="SM00345">
    <property type="entry name" value="HTH_GNTR"/>
    <property type="match status" value="1"/>
</dbReference>
<evidence type="ECO:0000313" key="5">
    <source>
        <dbReference type="EMBL" id="MDA5194170.1"/>
    </source>
</evidence>
<dbReference type="InterPro" id="IPR011711">
    <property type="entry name" value="GntR_C"/>
</dbReference>
<dbReference type="Proteomes" id="UP001141619">
    <property type="component" value="Unassembled WGS sequence"/>
</dbReference>
<evidence type="ECO:0000256" key="2">
    <source>
        <dbReference type="ARBA" id="ARBA00023125"/>
    </source>
</evidence>
<proteinExistence type="predicted"/>
<dbReference type="Gene3D" id="1.10.10.10">
    <property type="entry name" value="Winged helix-like DNA-binding domain superfamily/Winged helix DNA-binding domain"/>
    <property type="match status" value="1"/>
</dbReference>
<evidence type="ECO:0000256" key="3">
    <source>
        <dbReference type="ARBA" id="ARBA00023163"/>
    </source>
</evidence>
<sequence length="216" mass="24773">MSRASDIAYLEIRAKILSGELAPGSQLKEEELADICKVSRTPIRDALRRLEAEMFVRRTDTQRTYVPEWTSGDIEEVFTLRAMLEGHAAARAAERITGMQIDQLRLHNDLIAKSMLDVKNLDIDSFLQQNRLFHDLVIETAASTRLAGMLSKLVEQPIVHRTALGYDQREMLQSHTEHEQLIAAFRDSDGQWAQSVMTSHIRRAYHAYEARRQVRD</sequence>
<dbReference type="SUPFAM" id="SSF46785">
    <property type="entry name" value="Winged helix' DNA-binding domain"/>
    <property type="match status" value="1"/>
</dbReference>